<dbReference type="InterPro" id="IPR036922">
    <property type="entry name" value="Rieske_2Fe-2S_sf"/>
</dbReference>
<keyword evidence="1" id="KW-0001">2Fe-2S</keyword>
<proteinExistence type="predicted"/>
<dbReference type="SUPFAM" id="SSF50022">
    <property type="entry name" value="ISP domain"/>
    <property type="match status" value="1"/>
</dbReference>
<dbReference type="PANTHER" id="PTHR40261:SF1">
    <property type="entry name" value="RIESKE DOMAIN-CONTAINING PROTEIN"/>
    <property type="match status" value="1"/>
</dbReference>
<keyword evidence="4" id="KW-0411">Iron-sulfur</keyword>
<keyword evidence="7" id="KW-1185">Reference proteome</keyword>
<gene>
    <name evidence="6" type="ORF">AW11_03050</name>
</gene>
<dbReference type="EMBL" id="JEMY01000044">
    <property type="protein sequence ID" value="EXI86273.1"/>
    <property type="molecule type" value="Genomic_DNA"/>
</dbReference>
<comment type="caution">
    <text evidence="6">The sequence shown here is derived from an EMBL/GenBank/DDBJ whole genome shotgun (WGS) entry which is preliminary data.</text>
</comment>
<dbReference type="STRING" id="1454004.AW11_03050"/>
<sequence>MAANERLICRSVDLIDAGPGVRFTVSVQGVEEPAFAVRFRGRVAAYLNRCGHVAVELDWQPSEFFDDSKLYLICATHGALYAPQDGRCLGGRCNGRGLTPLPIEERNGAIYYTPSEQES</sequence>
<evidence type="ECO:0000259" key="5">
    <source>
        <dbReference type="PROSITE" id="PS51296"/>
    </source>
</evidence>
<accession>A0A011NU47</accession>
<dbReference type="PROSITE" id="PS51296">
    <property type="entry name" value="RIESKE"/>
    <property type="match status" value="1"/>
</dbReference>
<evidence type="ECO:0000256" key="2">
    <source>
        <dbReference type="ARBA" id="ARBA00022723"/>
    </source>
</evidence>
<dbReference type="PATRIC" id="fig|1454004.3.peg.3149"/>
<evidence type="ECO:0000256" key="3">
    <source>
        <dbReference type="ARBA" id="ARBA00023004"/>
    </source>
</evidence>
<evidence type="ECO:0000256" key="1">
    <source>
        <dbReference type="ARBA" id="ARBA00022714"/>
    </source>
</evidence>
<feature type="domain" description="Rieske" evidence="5">
    <location>
        <begin position="9"/>
        <end position="112"/>
    </location>
</feature>
<dbReference type="AlphaFoldDB" id="A0A011NU47"/>
<dbReference type="Proteomes" id="UP000022141">
    <property type="component" value="Unassembled WGS sequence"/>
</dbReference>
<dbReference type="Pfam" id="PF00355">
    <property type="entry name" value="Rieske"/>
    <property type="match status" value="1"/>
</dbReference>
<dbReference type="GO" id="GO:0051537">
    <property type="term" value="F:2 iron, 2 sulfur cluster binding"/>
    <property type="evidence" value="ECO:0007669"/>
    <property type="project" value="UniProtKB-KW"/>
</dbReference>
<keyword evidence="3" id="KW-0408">Iron</keyword>
<dbReference type="Gene3D" id="2.102.10.10">
    <property type="entry name" value="Rieske [2Fe-2S] iron-sulphur domain"/>
    <property type="match status" value="1"/>
</dbReference>
<dbReference type="PANTHER" id="PTHR40261">
    <property type="match status" value="1"/>
</dbReference>
<evidence type="ECO:0000313" key="6">
    <source>
        <dbReference type="EMBL" id="EXI86273.1"/>
    </source>
</evidence>
<dbReference type="eggNOG" id="COG2146">
    <property type="taxonomic scope" value="Bacteria"/>
</dbReference>
<evidence type="ECO:0000313" key="7">
    <source>
        <dbReference type="Proteomes" id="UP000022141"/>
    </source>
</evidence>
<evidence type="ECO:0000256" key="4">
    <source>
        <dbReference type="ARBA" id="ARBA00023014"/>
    </source>
</evidence>
<keyword evidence="2" id="KW-0479">Metal-binding</keyword>
<dbReference type="InterPro" id="IPR017941">
    <property type="entry name" value="Rieske_2Fe-2S"/>
</dbReference>
<reference evidence="6" key="1">
    <citation type="submission" date="2014-02" db="EMBL/GenBank/DDBJ databases">
        <title>Expanding our view of genomic diversity in Candidatus Accumulibacter clades.</title>
        <authorList>
            <person name="Skennerton C.T."/>
            <person name="Barr J.J."/>
            <person name="Slater F.R."/>
            <person name="Bond P.L."/>
            <person name="Tyson G.W."/>
        </authorList>
    </citation>
    <scope>NUCLEOTIDE SEQUENCE [LARGE SCALE GENOMIC DNA]</scope>
</reference>
<dbReference type="GO" id="GO:0046872">
    <property type="term" value="F:metal ion binding"/>
    <property type="evidence" value="ECO:0007669"/>
    <property type="project" value="UniProtKB-KW"/>
</dbReference>
<name>A0A011NU47_ACCRE</name>
<organism evidence="6 7">
    <name type="scientific">Accumulibacter regalis</name>
    <dbReference type="NCBI Taxonomy" id="522306"/>
    <lineage>
        <taxon>Bacteria</taxon>
        <taxon>Pseudomonadati</taxon>
        <taxon>Pseudomonadota</taxon>
        <taxon>Betaproteobacteria</taxon>
        <taxon>Candidatus Accumulibacter</taxon>
    </lineage>
</organism>
<protein>
    <submittedName>
        <fullName evidence="6">Rieske [2Fe-2S] domain protein</fullName>
    </submittedName>
</protein>